<keyword evidence="4" id="KW-1185">Reference proteome</keyword>
<feature type="compositionally biased region" description="Basic and acidic residues" evidence="1">
    <location>
        <begin position="1230"/>
        <end position="1244"/>
    </location>
</feature>
<evidence type="ECO:0000313" key="4">
    <source>
        <dbReference type="Proteomes" id="UP000604046"/>
    </source>
</evidence>
<feature type="compositionally biased region" description="Low complexity" evidence="1">
    <location>
        <begin position="1208"/>
        <end position="1226"/>
    </location>
</feature>
<dbReference type="GO" id="GO:0005737">
    <property type="term" value="C:cytoplasm"/>
    <property type="evidence" value="ECO:0007669"/>
    <property type="project" value="TreeGrafter"/>
</dbReference>
<reference evidence="3" key="1">
    <citation type="submission" date="2021-02" db="EMBL/GenBank/DDBJ databases">
        <authorList>
            <person name="Dougan E. K."/>
            <person name="Rhodes N."/>
            <person name="Thang M."/>
            <person name="Chan C."/>
        </authorList>
    </citation>
    <scope>NUCLEOTIDE SEQUENCE</scope>
</reference>
<dbReference type="EMBL" id="CAJNDS010000813">
    <property type="protein sequence ID" value="CAE7235611.1"/>
    <property type="molecule type" value="Genomic_DNA"/>
</dbReference>
<feature type="domain" description="Spatacsin C-terminal" evidence="2">
    <location>
        <begin position="1894"/>
        <end position="2098"/>
    </location>
</feature>
<feature type="region of interest" description="Disordered" evidence="1">
    <location>
        <begin position="1207"/>
        <end position="1247"/>
    </location>
</feature>
<gene>
    <name evidence="3" type="ORF">SNAT2548_LOCUS10066</name>
</gene>
<proteinExistence type="predicted"/>
<feature type="domain" description="Spatacsin C-terminal" evidence="2">
    <location>
        <begin position="2211"/>
        <end position="2292"/>
    </location>
</feature>
<dbReference type="InterPro" id="IPR028107">
    <property type="entry name" value="Spatacsin_C_dom"/>
</dbReference>
<dbReference type="PANTHER" id="PTHR13650:SF0">
    <property type="entry name" value="SPATACSIN"/>
    <property type="match status" value="1"/>
</dbReference>
<accession>A0A812L4A4</accession>
<evidence type="ECO:0000313" key="3">
    <source>
        <dbReference type="EMBL" id="CAE7235611.1"/>
    </source>
</evidence>
<dbReference type="InterPro" id="IPR028103">
    <property type="entry name" value="Spatacsin"/>
</dbReference>
<name>A0A812L4A4_9DINO</name>
<organism evidence="3 4">
    <name type="scientific">Symbiodinium natans</name>
    <dbReference type="NCBI Taxonomy" id="878477"/>
    <lineage>
        <taxon>Eukaryota</taxon>
        <taxon>Sar</taxon>
        <taxon>Alveolata</taxon>
        <taxon>Dinophyceae</taxon>
        <taxon>Suessiales</taxon>
        <taxon>Symbiodiniaceae</taxon>
        <taxon>Symbiodinium</taxon>
    </lineage>
</organism>
<dbReference type="Proteomes" id="UP000604046">
    <property type="component" value="Unassembled WGS sequence"/>
</dbReference>
<dbReference type="PANTHER" id="PTHR13650">
    <property type="entry name" value="SPATACSIN"/>
    <property type="match status" value="1"/>
</dbReference>
<evidence type="ECO:0000259" key="2">
    <source>
        <dbReference type="Pfam" id="PF14649"/>
    </source>
</evidence>
<comment type="caution">
    <text evidence="3">The sequence shown here is derived from an EMBL/GenBank/DDBJ whole genome shotgun (WGS) entry which is preliminary data.</text>
</comment>
<dbReference type="OrthoDB" id="430885at2759"/>
<sequence length="2346" mass="260258">MHPRLPPSKVQTRVVQIREHHPRCRALTYLQPAHASAEPERYALMVYELSQLTVFMQSLRNIQQQLVRSFGEEAACNSGIVVKCPARRHDDLSRSKTGMAVDTVPLPAKLQTERPALPLSQLRTVEGTEAIVRSALMTGRISSALNLFHELKETDAGSGNVFEEFRVTAGRLAYQLVCNQQLDFLFVAMHMLRNIGESVNRFFKAVAFHTSKRLVRRRLLRHVGHMRRLSKEEQALISLVNLLERLYTNPCYTTEFNRMTTGLTTGQYPQRAHSGSVPPFCSWPAGGQPMLLVGLVCDGAIGGHIAARRPDEKSLEAGREVGQTGPAAVQHWVDTRGGGPQYFEQQTSLRELPMAQRMPLELYDMWSGYQTPAMAAMLEMPPEARKGWASMPCGDVEDLDATPVLGLSNFHKGSNLAQDVHGDDIADMREQADEGAAGDTEMLNSLESAPLARASCRLCRLEGPKDEDTPFSADLSHPEGFLEALGLDENGPKSHTMGYLHVTLAWMRQWSWETRARIVMEKTHFWPRLVEPLPWLQPPAEAGPPAKAWQHCWLDFLVAHQDWRGLAAWVRSLPFSATDYVDAHGKSCVDLKNLEQRGLRFCTSYSREVLLQQLGRRGIFCSGDTQDFHALLCRLTLCGKLFGDGMTVESPHGSEVTLASKLPGSESDEGSLPLDRLLPVGTVSPFHCFFINYCIDNDLPALLLLYLQRYNLATTMSTLKELQIQQSQRSWAPLLLVGRLGNPHLFAASLHHAASVCPASDATSASLLREDAEGVPFMPLAALADSRPIAFLATLMFAPVSCALELLTLDKDCPWAVSNKTLQKAVASYPALREAFLSNRIEDEAMDDSAERATYGRGLVEAVAEACACQGKMESRIMPEDILAQNEMEGTTGDRQKNMTVEEMATFKGDITLSTLLSDVASFDVVQVLDRLCIFEAPQECQVLNLAQLAGADEHFPDELEESYYLSQGRAMMAYHVLMTKCKRDLKAGEELRFPLSLAAEDARRLRKAAKSVALHNLLNEGVVSSAVCLLELCGLETEKLRVDVEAAKRIYSHTVHQSHNREDRERAAAASVIQLFMSFPDTEDASASAAAEAAISSPHLLNALRMLEESTWALDPHPSAPTASSIQALGYDLPWHLVALFCRVHSLPRSLTLLHELARNNDWVMFLYESDLQQCPAETVLDIVGGYFTEVPLQNHLQILANSIAAQEQGQPGQPGQPGQQEDGQPGQGRRERGPRSRAKEDPAAPADAIGFLERSRFSGSSMSLGLLGHALLHRKARLAVVASAFGDVTYLQCMAVWLTVNAERLRESQVSDVVGPLPSPAASPGEVAAQIANLCRQRHAFSLVLRALKIFDPDNPLIDFVCFYRAFVQCRFKSCREHLRRFVGRRQESGTSYALDFSPHVERLSEDMVWYLLDGFPRSRMMLLSVLDEAGFSPRFSLLFSAYRLIQQTGLDVDFRVPSTELLQLLISKKMFSEAREWARQSGVAGDTVVFEEVTGMIVEFRQGAWWNVLTERVQLWHKCFSAFMRQSPPMGSANFFLDITAKLEPDLFAREQLVLLSIARELLLVQPVAQAATSQEDHLEQLKVSLLLILTGTAPDLTPDLELSPLDLSYKTMCTLVHRIPDQVNALPLFQGMEGALMTSTRANAFGPSAKEAQGGSVLDAQQKGPRGELIPFLETGISSLINRDELVLADQLASGFGFESSDQKLATALSSIAGGKHLEAVQWLKSEQSPLEPSDSALTAAEQGDAEPLLSELGSHCSDRIALYCRRCRVFYSVSRNIGMDYQEVEKVEPTKLMSLLLGPQPYCADIELCRNLIMGFPKLDAVAVAEVLVDSFIESMLSQGVMRWAEEKLDEFVSLLSPSQELLGNAALRRIPSFRKLVKSEGSDGSVPSQVLDPETEVEVLIMAYHSYVQACCERSVSELLRLLQDRTGFYVARGHFHLLVRLLVAIPEYHAMEYVFGHLVRHGELHTLLAEGRRRGQDSAKCGHSALAVALIRYLQVNFPLDLEMLVQVHCCFGLEAELAELLETKAGQVAQRLGRKWTDICSEEGEEQLLLCLSMYLQCARLFLKGKRYQRHLVANELAALICLQLKAVQIHLAASLHEQNAATAGQEIFDWAAVPADGPESLANALVDATGRHKGWGEHPADGMASETGPGSANEDLRMDKDNSKWPVHTQAPGKGFLKTRLPSQEQSLQASPVSLGPAGDVFVVINLIPTEVEVFAEYHQDFIAALEVVSAYRHSHGDALFKVWPRALYRQVVLLGNRLYLQLFLQHLPLTKEWLQAIVQLYLDEPCPEQFSARMLRMKQFLREGVTNLETRHQLARQLGAGFTDVAIETASLVYMA</sequence>
<protein>
    <recommendedName>
        <fullName evidence="2">Spatacsin C-terminal domain-containing protein</fullName>
    </recommendedName>
</protein>
<evidence type="ECO:0000256" key="1">
    <source>
        <dbReference type="SAM" id="MobiDB-lite"/>
    </source>
</evidence>
<dbReference type="Pfam" id="PF14649">
    <property type="entry name" value="Spatacsin_C"/>
    <property type="match status" value="2"/>
</dbReference>